<dbReference type="Proteomes" id="UP000664617">
    <property type="component" value="Unassembled WGS sequence"/>
</dbReference>
<feature type="transmembrane region" description="Helical" evidence="2">
    <location>
        <begin position="223"/>
        <end position="243"/>
    </location>
</feature>
<gene>
    <name evidence="3" type="ORF">J0911_05965</name>
</gene>
<dbReference type="InterPro" id="IPR045931">
    <property type="entry name" value="DUF6350"/>
</dbReference>
<sequence length="428" mass="42165">MSAPTRGRTVSRSRPASRPRPEARPRTVDPAGPPASPLAGRVADAVSGLLVAVQAAALSLAVIVLPALVAYLAAAASGAAPDGQDWRTPVGIASGIWLLGHGVPVTASGATVTLVPLGLTVLALFTCYATTRHAVRASARTWAFATGCYAVATTVVAVAAPGATVWSVLAAPVAGAVVGGLGFGGGTLARGGLPSPAELGAGLDRLVRGWCPPTFRLGARAGVVAVASLGGAAALLVGVWAVAGRATSSDIIRALDPGWAGGIVLAVAQLALLPDLVLWAMSWLGGSGFAVGTGTSFTPFGVDAGPLPAVPLLAALPGQDWTGGFGWTAPLVVVACGAVGGWFAWRGLEPGEPRLRDVALALGGLAATAASLVGMLQGAASGAAGTDRLSDVGATPWLTALLIAGELLVGATAVLLPRHLASRPRAGT</sequence>
<protein>
    <recommendedName>
        <fullName evidence="5">Integral membrane protein</fullName>
    </recommendedName>
</protein>
<evidence type="ECO:0008006" key="5">
    <source>
        <dbReference type="Google" id="ProtNLM"/>
    </source>
</evidence>
<feature type="transmembrane region" description="Helical" evidence="2">
    <location>
        <begin position="109"/>
        <end position="129"/>
    </location>
</feature>
<feature type="transmembrane region" description="Helical" evidence="2">
    <location>
        <begin position="141"/>
        <end position="160"/>
    </location>
</feature>
<feature type="transmembrane region" description="Helical" evidence="2">
    <location>
        <begin position="263"/>
        <end position="285"/>
    </location>
</feature>
<evidence type="ECO:0000256" key="2">
    <source>
        <dbReference type="SAM" id="Phobius"/>
    </source>
</evidence>
<keyword evidence="4" id="KW-1185">Reference proteome</keyword>
<feature type="transmembrane region" description="Helical" evidence="2">
    <location>
        <begin position="397"/>
        <end position="416"/>
    </location>
</feature>
<evidence type="ECO:0000313" key="3">
    <source>
        <dbReference type="EMBL" id="MBO0608575.1"/>
    </source>
</evidence>
<feature type="region of interest" description="Disordered" evidence="1">
    <location>
        <begin position="1"/>
        <end position="36"/>
    </location>
</feature>
<dbReference type="RefSeq" id="WP_207274549.1">
    <property type="nucleotide sequence ID" value="NZ_JAFMPK010000027.1"/>
</dbReference>
<feature type="transmembrane region" description="Helical" evidence="2">
    <location>
        <begin position="49"/>
        <end position="74"/>
    </location>
</feature>
<comment type="caution">
    <text evidence="3">The sequence shown here is derived from an EMBL/GenBank/DDBJ whole genome shotgun (WGS) entry which is preliminary data.</text>
</comment>
<proteinExistence type="predicted"/>
<accession>A0ABS3I6E3</accession>
<reference evidence="4" key="2">
    <citation type="submission" date="2023-07" db="EMBL/GenBank/DDBJ databases">
        <title>Myceligenerans salitolerans sp. nov., a halotolerant actinomycete isolated from a salt lake in Xinjiang, China.</title>
        <authorList>
            <person name="Guan T."/>
        </authorList>
    </citation>
    <scope>NUCLEOTIDE SEQUENCE [LARGE SCALE GENOMIC DNA]</scope>
    <source>
        <strain evidence="4">XHU 5031</strain>
    </source>
</reference>
<organism evidence="3 4">
    <name type="scientific">Myceligenerans salitolerans</name>
    <dbReference type="NCBI Taxonomy" id="1230528"/>
    <lineage>
        <taxon>Bacteria</taxon>
        <taxon>Bacillati</taxon>
        <taxon>Actinomycetota</taxon>
        <taxon>Actinomycetes</taxon>
        <taxon>Micrococcales</taxon>
        <taxon>Promicromonosporaceae</taxon>
        <taxon>Myceligenerans</taxon>
    </lineage>
</organism>
<dbReference type="Pfam" id="PF19877">
    <property type="entry name" value="DUF6350"/>
    <property type="match status" value="1"/>
</dbReference>
<keyword evidence="2" id="KW-0472">Membrane</keyword>
<keyword evidence="2" id="KW-0812">Transmembrane</keyword>
<reference evidence="3 4" key="1">
    <citation type="submission" date="2021-03" db="EMBL/GenBank/DDBJ databases">
        <authorList>
            <person name="Xin L."/>
        </authorList>
    </citation>
    <scope>NUCLEOTIDE SEQUENCE [LARGE SCALE GENOMIC DNA]</scope>
    <source>
        <strain evidence="3 4">XHU 5031</strain>
    </source>
</reference>
<feature type="transmembrane region" description="Helical" evidence="2">
    <location>
        <begin position="324"/>
        <end position="345"/>
    </location>
</feature>
<feature type="transmembrane region" description="Helical" evidence="2">
    <location>
        <begin position="357"/>
        <end position="377"/>
    </location>
</feature>
<name>A0ABS3I6E3_9MICO</name>
<evidence type="ECO:0000313" key="4">
    <source>
        <dbReference type="Proteomes" id="UP000664617"/>
    </source>
</evidence>
<keyword evidence="2" id="KW-1133">Transmembrane helix</keyword>
<dbReference type="EMBL" id="JAFMPK010000027">
    <property type="protein sequence ID" value="MBO0608575.1"/>
    <property type="molecule type" value="Genomic_DNA"/>
</dbReference>
<evidence type="ECO:0000256" key="1">
    <source>
        <dbReference type="SAM" id="MobiDB-lite"/>
    </source>
</evidence>